<protein>
    <submittedName>
        <fullName evidence="1">Uncharacterized protein</fullName>
    </submittedName>
</protein>
<organism evidence="1">
    <name type="scientific">Rhizophagus irregularis (strain DAOM 181602 / DAOM 197198 / MUCL 43194)</name>
    <name type="common">Arbuscular mycorrhizal fungus</name>
    <name type="synonym">Glomus intraradices</name>
    <dbReference type="NCBI Taxonomy" id="747089"/>
    <lineage>
        <taxon>Eukaryota</taxon>
        <taxon>Fungi</taxon>
        <taxon>Fungi incertae sedis</taxon>
        <taxon>Mucoromycota</taxon>
        <taxon>Glomeromycotina</taxon>
        <taxon>Glomeromycetes</taxon>
        <taxon>Glomerales</taxon>
        <taxon>Glomeraceae</taxon>
        <taxon>Rhizophagus</taxon>
    </lineage>
</organism>
<gene>
    <name evidence="1" type="ORF">GLOINDRAFT_99822</name>
</gene>
<proteinExistence type="predicted"/>
<sequence length="103" mass="12336">MSIINFQYFADMLFTDKTTKRYSLAIIKQLMTKIQDSKEIKQFWKLITVEKKYTEQLKVFRDNDKFKTVNIILYSLAYNADKAQNEKANNKKYMNADKEKIAF</sequence>
<dbReference type="EMBL" id="KI293322">
    <property type="protein sequence ID" value="ESA05214.1"/>
    <property type="molecule type" value="Genomic_DNA"/>
</dbReference>
<dbReference type="HOGENOM" id="CLU_2265151_0_0_1"/>
<name>U9TAM9_RHIID</name>
<evidence type="ECO:0000313" key="1">
    <source>
        <dbReference type="EMBL" id="ESA05214.1"/>
    </source>
</evidence>
<reference evidence="1" key="1">
    <citation type="submission" date="2013-07" db="EMBL/GenBank/DDBJ databases">
        <title>The genome of an arbuscular mycorrhizal fungus provides insights into the evolution of the oldest plant symbiosis.</title>
        <authorList>
            <consortium name="DOE Joint Genome Institute"/>
            <person name="Tisserant E."/>
            <person name="Malbreil M."/>
            <person name="Kuo A."/>
            <person name="Kohler A."/>
            <person name="Symeonidi A."/>
            <person name="Balestrini R."/>
            <person name="Charron P."/>
            <person name="Duensing N."/>
            <person name="Frei-dit-Frey N."/>
            <person name="Gianinazzi-Pearson V."/>
            <person name="Gilbert B."/>
            <person name="Handa Y."/>
            <person name="Hijri M."/>
            <person name="Kaul R."/>
            <person name="Kawaguchi M."/>
            <person name="Krajinski F."/>
            <person name="Lammers P."/>
            <person name="Lapierre D."/>
            <person name="Masclaux F.G."/>
            <person name="Murat C."/>
            <person name="Morin E."/>
            <person name="Ndikumana S."/>
            <person name="Pagni M."/>
            <person name="Petitpierre D."/>
            <person name="Requena N."/>
            <person name="Rosikiewicz P."/>
            <person name="Riley R."/>
            <person name="Saito K."/>
            <person name="San Clemente H."/>
            <person name="Shapiro H."/>
            <person name="van Tuinen D."/>
            <person name="Becard G."/>
            <person name="Bonfante P."/>
            <person name="Paszkowski U."/>
            <person name="Shachar-Hill Y."/>
            <person name="Young J.P."/>
            <person name="Sanders I.R."/>
            <person name="Henrissat B."/>
            <person name="Rensing S.A."/>
            <person name="Grigoriev I.V."/>
            <person name="Corradi N."/>
            <person name="Roux C."/>
            <person name="Martin F."/>
        </authorList>
    </citation>
    <scope>NUCLEOTIDE SEQUENCE</scope>
    <source>
        <strain evidence="1">DAOM 197198</strain>
    </source>
</reference>
<accession>U9TAM9</accession>
<dbReference type="AlphaFoldDB" id="U9TAM9"/>